<evidence type="ECO:0000313" key="1">
    <source>
        <dbReference type="EMBL" id="GAG54127.1"/>
    </source>
</evidence>
<reference evidence="1" key="1">
    <citation type="journal article" date="2014" name="Front. Microbiol.">
        <title>High frequency of phylogenetically diverse reductive dehalogenase-homologous genes in deep subseafloor sedimentary metagenomes.</title>
        <authorList>
            <person name="Kawai M."/>
            <person name="Futagami T."/>
            <person name="Toyoda A."/>
            <person name="Takaki Y."/>
            <person name="Nishi S."/>
            <person name="Hori S."/>
            <person name="Arai W."/>
            <person name="Tsubouchi T."/>
            <person name="Morono Y."/>
            <person name="Uchiyama I."/>
            <person name="Ito T."/>
            <person name="Fujiyama A."/>
            <person name="Inagaki F."/>
            <person name="Takami H."/>
        </authorList>
    </citation>
    <scope>NUCLEOTIDE SEQUENCE</scope>
    <source>
        <strain evidence="1">Expedition CK06-06</strain>
    </source>
</reference>
<dbReference type="AlphaFoldDB" id="X0Z6S5"/>
<accession>X0Z6S5</accession>
<dbReference type="EMBL" id="BART01007107">
    <property type="protein sequence ID" value="GAG54127.1"/>
    <property type="molecule type" value="Genomic_DNA"/>
</dbReference>
<organism evidence="1">
    <name type="scientific">marine sediment metagenome</name>
    <dbReference type="NCBI Taxonomy" id="412755"/>
    <lineage>
        <taxon>unclassified sequences</taxon>
        <taxon>metagenomes</taxon>
        <taxon>ecological metagenomes</taxon>
    </lineage>
</organism>
<comment type="caution">
    <text evidence="1">The sequence shown here is derived from an EMBL/GenBank/DDBJ whole genome shotgun (WGS) entry which is preliminary data.</text>
</comment>
<name>X0Z6S5_9ZZZZ</name>
<gene>
    <name evidence="1" type="ORF">S01H4_16228</name>
</gene>
<protein>
    <submittedName>
        <fullName evidence="1">Uncharacterized protein</fullName>
    </submittedName>
</protein>
<sequence>MFTLDWIIELNVWANNCRLILDGVEDDLDWRTVSAYNLEKNGGIGWIAYYNRLVLSNLIEAMQHFVYGQTSSVDYQGWYYVHRGLYDKEVDVTWKTIVEAWLKNDFEGRAPTIAVIDRMRQILWDEPFSAVWAARPEEQPL</sequence>
<proteinExistence type="predicted"/>